<feature type="region of interest" description="Disordered" evidence="2">
    <location>
        <begin position="1"/>
        <end position="29"/>
    </location>
</feature>
<evidence type="ECO:0000313" key="3">
    <source>
        <dbReference type="EMBL" id="ODA32132.1"/>
    </source>
</evidence>
<proteinExistence type="predicted"/>
<comment type="caution">
    <text evidence="3">The sequence shown here is derived from an EMBL/GenBank/DDBJ whole genome shotgun (WGS) entry which is preliminary data.</text>
</comment>
<evidence type="ECO:0000256" key="1">
    <source>
        <dbReference type="SAM" id="Coils"/>
    </source>
</evidence>
<feature type="compositionally biased region" description="Polar residues" evidence="2">
    <location>
        <begin position="1"/>
        <end position="16"/>
    </location>
</feature>
<accession>A0A1C3EFU8</accession>
<dbReference type="Proteomes" id="UP000094828">
    <property type="component" value="Unassembled WGS sequence"/>
</dbReference>
<sequence length="563" mass="61696">MHEATLNSSNVRNGQHANEEGEESRLHSRMSLQLVVTDPEVCSELRARVSDEERNLYALAALRIGVHAMRQASGVIDANTVRDEGNRIVQSLRDILVDHSTRFTGDITNSLKGYFDPDSGQLTQRLNRLVKRDGELDELLHRHLGEDSSTVAQTLASHVGEESPLLKLLSPEQADGLIATLRDVIHAAMRSQREQIVQNFSLDDKSSALSRLLSEVTDANGALRKGLAEDVAEVRNEFSLDNQDGALTRLVKRVEAAQAQIADQFSQDNEDSAMSRMARLLETVNGTVKGSLTLDDENSPLSLLRRQLLDVITQIEKSNGQFHTEIRETVAALKARKQEKARSTRHGDDFQEAIGEFVEADARIRGDVFENTTSKVGRIPRAKTGDFVVTMGPDSSAAGGAFVIEAKQEQGYDLKSILTEIGQARTNRDAAVGIFVLSSLAAPEGMEPLARYGNDIVVVWDAEDTMTDVVLNAALSLARGLVTGQSAAIKERAADLSELDKAMQQIAKDASSLGEIITWSTTVESNGNKIRTKAERLKLDLENQVERLDENLGRLRAEPAMSV</sequence>
<name>A0A1C3EFU8_9PLAN</name>
<dbReference type="EMBL" id="LYDR01000071">
    <property type="protein sequence ID" value="ODA32132.1"/>
    <property type="molecule type" value="Genomic_DNA"/>
</dbReference>
<reference evidence="3 4" key="1">
    <citation type="submission" date="2016-05" db="EMBL/GenBank/DDBJ databases">
        <title>Genomic and physiological characterization of Planctopirus sp. isolated from fresh water lake.</title>
        <authorList>
            <person name="Subhash Y."/>
            <person name="Ramana C."/>
        </authorList>
    </citation>
    <scope>NUCLEOTIDE SEQUENCE [LARGE SCALE GENOMIC DNA]</scope>
    <source>
        <strain evidence="3 4">JC280</strain>
    </source>
</reference>
<keyword evidence="4" id="KW-1185">Reference proteome</keyword>
<keyword evidence="1" id="KW-0175">Coiled coil</keyword>
<protein>
    <submittedName>
        <fullName evidence="3">Uncharacterized protein</fullName>
    </submittedName>
</protein>
<dbReference type="RefSeq" id="WP_068847667.1">
    <property type="nucleotide sequence ID" value="NZ_LYDR01000071.1"/>
</dbReference>
<organism evidence="3 4">
    <name type="scientific">Planctopirus hydrillae</name>
    <dbReference type="NCBI Taxonomy" id="1841610"/>
    <lineage>
        <taxon>Bacteria</taxon>
        <taxon>Pseudomonadati</taxon>
        <taxon>Planctomycetota</taxon>
        <taxon>Planctomycetia</taxon>
        <taxon>Planctomycetales</taxon>
        <taxon>Planctomycetaceae</taxon>
        <taxon>Planctopirus</taxon>
    </lineage>
</organism>
<feature type="compositionally biased region" description="Basic and acidic residues" evidence="2">
    <location>
        <begin position="17"/>
        <end position="26"/>
    </location>
</feature>
<dbReference type="STRING" id="1841610.A6X21_21715"/>
<dbReference type="OrthoDB" id="292200at2"/>
<gene>
    <name evidence="3" type="ORF">A6X21_21715</name>
</gene>
<feature type="coiled-coil region" evidence="1">
    <location>
        <begin position="531"/>
        <end position="558"/>
    </location>
</feature>
<dbReference type="AlphaFoldDB" id="A0A1C3EFU8"/>
<evidence type="ECO:0000256" key="2">
    <source>
        <dbReference type="SAM" id="MobiDB-lite"/>
    </source>
</evidence>
<evidence type="ECO:0000313" key="4">
    <source>
        <dbReference type="Proteomes" id="UP000094828"/>
    </source>
</evidence>